<dbReference type="InParanoid" id="A0A0U5JCU4"/>
<keyword evidence="1" id="KW-0175">Coiled coil</keyword>
<dbReference type="STRING" id="389348.PNK_1308"/>
<dbReference type="PATRIC" id="fig|389348.3.peg.1462"/>
<evidence type="ECO:0000256" key="1">
    <source>
        <dbReference type="SAM" id="Coils"/>
    </source>
</evidence>
<reference evidence="3" key="1">
    <citation type="submission" date="2015-09" db="EMBL/GenBank/DDBJ databases">
        <authorList>
            <person name="Bertelli C."/>
        </authorList>
    </citation>
    <scope>NUCLEOTIDE SEQUENCE [LARGE SCALE GENOMIC DNA]</scope>
    <source>
        <strain evidence="3">KNic</strain>
    </source>
</reference>
<dbReference type="KEGG" id="pnl:PNK_1308"/>
<feature type="coiled-coil region" evidence="1">
    <location>
        <begin position="136"/>
        <end position="163"/>
    </location>
</feature>
<feature type="coiled-coil region" evidence="1">
    <location>
        <begin position="191"/>
        <end position="240"/>
    </location>
</feature>
<name>A0A0U5JCU4_9BACT</name>
<evidence type="ECO:0000313" key="3">
    <source>
        <dbReference type="Proteomes" id="UP000069902"/>
    </source>
</evidence>
<evidence type="ECO:0000313" key="2">
    <source>
        <dbReference type="EMBL" id="CUI16925.1"/>
    </source>
</evidence>
<protein>
    <submittedName>
        <fullName evidence="2">Uncharacterized protein</fullName>
    </submittedName>
</protein>
<sequence length="494" mass="56170">MTVNPLSNVNPNRWATILEEAVQSRGKTFGDHLYIWVKKGEQGKKLSIKEITDISKSQLEFLSGSYKKGNIDIKKFYNLSGKISDLTERLIDARTAKRNEPLKVLGRQIAYVVSAFASLFGISAFKALKESDKAFREETKDIKKSLAEAKEMAENRVLEAKEMAENRVLEAKETTENRVLEAKETTENRVLEAKETTENRVLEAKEKAENRVLEAKETTENRVLEAKEKAENRVLEAKETTKNRVLEDRRTKIEQLTNEIPAIVGQAKEVATKQEVEQLLTKKIVQDLKEGVDFSRDTPYTLQFKKDMERDIQFKRKDLAQKINDQSPFPNIQPRENDDISQVLAARVNKGVEGIKALIIHENDKKWEKIIQSACTQSSLNIIFDAPLLLFTIASAPHQWEEEGRNFKAVLRFPDQLPPIQLEVIRDPESQAIQKVNFVVEGETNIVRESLDNVNSDLETSIEAPGIKGSIHYSITLGENDAPVIELTHYDLTQ</sequence>
<dbReference type="EMBL" id="LN879502">
    <property type="protein sequence ID" value="CUI16925.1"/>
    <property type="molecule type" value="Genomic_DNA"/>
</dbReference>
<dbReference type="AlphaFoldDB" id="A0A0U5JCU4"/>
<accession>A0A0U5JCU4</accession>
<dbReference type="Proteomes" id="UP000069902">
    <property type="component" value="Chromosome cPNK"/>
</dbReference>
<proteinExistence type="predicted"/>
<keyword evidence="3" id="KW-1185">Reference proteome</keyword>
<organism evidence="2 3">
    <name type="scientific">Candidatus Protochlamydia naegleriophila</name>
    <dbReference type="NCBI Taxonomy" id="389348"/>
    <lineage>
        <taxon>Bacteria</taxon>
        <taxon>Pseudomonadati</taxon>
        <taxon>Chlamydiota</taxon>
        <taxon>Chlamydiia</taxon>
        <taxon>Parachlamydiales</taxon>
        <taxon>Parachlamydiaceae</taxon>
        <taxon>Candidatus Protochlamydia</taxon>
    </lineage>
</organism>
<dbReference type="RefSeq" id="WP_059061074.1">
    <property type="nucleotide sequence ID" value="NZ_LN879502.1"/>
</dbReference>
<gene>
    <name evidence="2" type="ORF">PNK_1308</name>
</gene>